<keyword evidence="6 7" id="KW-0472">Membrane</keyword>
<reference evidence="8 9" key="1">
    <citation type="submission" date="2018-08" db="EMBL/GenBank/DDBJ databases">
        <title>A genome reference for cultivated species of the human gut microbiota.</title>
        <authorList>
            <person name="Zou Y."/>
            <person name="Xue W."/>
            <person name="Luo G."/>
        </authorList>
    </citation>
    <scope>NUCLEOTIDE SEQUENCE [LARGE SCALE GENOMIC DNA]</scope>
    <source>
        <strain evidence="8 9">OF01-3</strain>
    </source>
</reference>
<organism evidence="8 9">
    <name type="scientific">Anaerococcus nagyae</name>
    <dbReference type="NCBI Taxonomy" id="1755241"/>
    <lineage>
        <taxon>Bacteria</taxon>
        <taxon>Bacillati</taxon>
        <taxon>Bacillota</taxon>
        <taxon>Tissierellia</taxon>
        <taxon>Tissierellales</taxon>
        <taxon>Peptoniphilaceae</taxon>
        <taxon>Anaerococcus</taxon>
    </lineage>
</organism>
<comment type="similarity">
    <text evidence="2">Belongs to the UPF0410 family.</text>
</comment>
<evidence type="ECO:0000256" key="6">
    <source>
        <dbReference type="ARBA" id="ARBA00023136"/>
    </source>
</evidence>
<name>A0A3E2TK04_9FIRM</name>
<feature type="transmembrane region" description="Helical" evidence="7">
    <location>
        <begin position="68"/>
        <end position="85"/>
    </location>
</feature>
<dbReference type="PANTHER" id="PTHR33884:SF3">
    <property type="entry name" value="UPF0410 PROTEIN YMGE"/>
    <property type="match status" value="1"/>
</dbReference>
<protein>
    <submittedName>
        <fullName evidence="8">GlsB/YeaQ/YmgE family stress response membrane protein</fullName>
    </submittedName>
</protein>
<comment type="caution">
    <text evidence="8">The sequence shown here is derived from an EMBL/GenBank/DDBJ whole genome shotgun (WGS) entry which is preliminary data.</text>
</comment>
<feature type="transmembrane region" description="Helical" evidence="7">
    <location>
        <begin position="6"/>
        <end position="25"/>
    </location>
</feature>
<evidence type="ECO:0000256" key="2">
    <source>
        <dbReference type="ARBA" id="ARBA00011006"/>
    </source>
</evidence>
<dbReference type="InterPro" id="IPR007341">
    <property type="entry name" value="Transgly_assoc"/>
</dbReference>
<dbReference type="OrthoDB" id="964123at2"/>
<gene>
    <name evidence="8" type="ORF">DXA39_03420</name>
</gene>
<evidence type="ECO:0000256" key="5">
    <source>
        <dbReference type="ARBA" id="ARBA00022989"/>
    </source>
</evidence>
<feature type="transmembrane region" description="Helical" evidence="7">
    <location>
        <begin position="37"/>
        <end position="56"/>
    </location>
</feature>
<keyword evidence="9" id="KW-1185">Reference proteome</keyword>
<keyword evidence="4 7" id="KW-0812">Transmembrane</keyword>
<evidence type="ECO:0000256" key="4">
    <source>
        <dbReference type="ARBA" id="ARBA00022692"/>
    </source>
</evidence>
<evidence type="ECO:0000256" key="3">
    <source>
        <dbReference type="ARBA" id="ARBA00022475"/>
    </source>
</evidence>
<proteinExistence type="inferred from homology"/>
<evidence type="ECO:0000256" key="7">
    <source>
        <dbReference type="SAM" id="Phobius"/>
    </source>
</evidence>
<dbReference type="AlphaFoldDB" id="A0A3E2TK04"/>
<accession>A0A3E2TK04</accession>
<dbReference type="Pfam" id="PF04226">
    <property type="entry name" value="Transgly_assoc"/>
    <property type="match status" value="1"/>
</dbReference>
<dbReference type="Proteomes" id="UP000261011">
    <property type="component" value="Unassembled WGS sequence"/>
</dbReference>
<dbReference type="GO" id="GO:0005886">
    <property type="term" value="C:plasma membrane"/>
    <property type="evidence" value="ECO:0007669"/>
    <property type="project" value="UniProtKB-SubCell"/>
</dbReference>
<keyword evidence="5 7" id="KW-1133">Transmembrane helix</keyword>
<sequence>MFDGKSFIMTLILGALAGWIASMIMGKDAEMGGVANIIVGILGSVIGGWIYNAAFLKPGTTPNTFVEILWAVIGAALLLWIIGLIKNKSNKNTTTTNRKNNRF</sequence>
<keyword evidence="3" id="KW-1003">Cell membrane</keyword>
<dbReference type="PANTHER" id="PTHR33884">
    <property type="entry name" value="UPF0410 PROTEIN YMGE"/>
    <property type="match status" value="1"/>
</dbReference>
<evidence type="ECO:0000313" key="9">
    <source>
        <dbReference type="Proteomes" id="UP000261011"/>
    </source>
</evidence>
<dbReference type="EMBL" id="QVEU01000002">
    <property type="protein sequence ID" value="RGB77277.1"/>
    <property type="molecule type" value="Genomic_DNA"/>
</dbReference>
<comment type="subcellular location">
    <subcellularLocation>
        <location evidence="1">Cell membrane</location>
        <topology evidence="1">Multi-pass membrane protein</topology>
    </subcellularLocation>
</comment>
<evidence type="ECO:0000313" key="8">
    <source>
        <dbReference type="EMBL" id="RGB77277.1"/>
    </source>
</evidence>
<evidence type="ECO:0000256" key="1">
    <source>
        <dbReference type="ARBA" id="ARBA00004651"/>
    </source>
</evidence>
<dbReference type="RefSeq" id="WP_117521003.1">
    <property type="nucleotide sequence ID" value="NZ_AP031484.1"/>
</dbReference>